<organism evidence="9 10">
    <name type="scientific">Acrasis kona</name>
    <dbReference type="NCBI Taxonomy" id="1008807"/>
    <lineage>
        <taxon>Eukaryota</taxon>
        <taxon>Discoba</taxon>
        <taxon>Heterolobosea</taxon>
        <taxon>Tetramitia</taxon>
        <taxon>Eutetramitia</taxon>
        <taxon>Acrasidae</taxon>
        <taxon>Acrasis</taxon>
    </lineage>
</organism>
<evidence type="ECO:0000256" key="5">
    <source>
        <dbReference type="ARBA" id="ARBA00023187"/>
    </source>
</evidence>
<keyword evidence="5 7" id="KW-0508">mRNA splicing</keyword>
<feature type="compositionally biased region" description="Basic and acidic residues" evidence="8">
    <location>
        <begin position="173"/>
        <end position="211"/>
    </location>
</feature>
<dbReference type="Pfam" id="PF03371">
    <property type="entry name" value="PRP38"/>
    <property type="match status" value="1"/>
</dbReference>
<gene>
    <name evidence="9" type="ORF">AKO1_003588</name>
</gene>
<feature type="compositionally biased region" description="Basic residues" evidence="8">
    <location>
        <begin position="260"/>
        <end position="276"/>
    </location>
</feature>
<protein>
    <recommendedName>
        <fullName evidence="7">Pre-mRNA-splicing factor 38</fullName>
    </recommendedName>
</protein>
<dbReference type="InterPro" id="IPR005037">
    <property type="entry name" value="PRP38"/>
</dbReference>
<evidence type="ECO:0000313" key="10">
    <source>
        <dbReference type="Proteomes" id="UP001431209"/>
    </source>
</evidence>
<dbReference type="GO" id="GO:0000398">
    <property type="term" value="P:mRNA splicing, via spliceosome"/>
    <property type="evidence" value="ECO:0007669"/>
    <property type="project" value="UniProtKB-UniRule"/>
</dbReference>
<evidence type="ECO:0000256" key="1">
    <source>
        <dbReference type="ARBA" id="ARBA00004123"/>
    </source>
</evidence>
<comment type="caution">
    <text evidence="9">The sequence shown here is derived from an EMBL/GenBank/DDBJ whole genome shotgun (WGS) entry which is preliminary data.</text>
</comment>
<feature type="region of interest" description="Disordered" evidence="8">
    <location>
        <begin position="173"/>
        <end position="330"/>
    </location>
</feature>
<keyword evidence="4 7" id="KW-0747">Spliceosome</keyword>
<comment type="similarity">
    <text evidence="2 7">Belongs to the PRP38 family.</text>
</comment>
<evidence type="ECO:0000256" key="3">
    <source>
        <dbReference type="ARBA" id="ARBA00022664"/>
    </source>
</evidence>
<evidence type="ECO:0000256" key="2">
    <source>
        <dbReference type="ARBA" id="ARBA00006164"/>
    </source>
</evidence>
<evidence type="ECO:0000256" key="4">
    <source>
        <dbReference type="ARBA" id="ARBA00022728"/>
    </source>
</evidence>
<evidence type="ECO:0000256" key="7">
    <source>
        <dbReference type="RuleBase" id="RU367025"/>
    </source>
</evidence>
<comment type="subcellular location">
    <subcellularLocation>
        <location evidence="1 7">Nucleus</location>
    </subcellularLocation>
</comment>
<feature type="compositionally biased region" description="Basic and acidic residues" evidence="8">
    <location>
        <begin position="225"/>
        <end position="240"/>
    </location>
</feature>
<name>A0AAW2Z5V9_9EUKA</name>
<dbReference type="EMBL" id="JAOPGA020001078">
    <property type="protein sequence ID" value="KAL0484865.1"/>
    <property type="molecule type" value="Genomic_DNA"/>
</dbReference>
<feature type="compositionally biased region" description="Polar residues" evidence="8">
    <location>
        <begin position="292"/>
        <end position="304"/>
    </location>
</feature>
<dbReference type="AlphaFoldDB" id="A0AAW2Z5V9"/>
<sequence>MAENTNDTRPNKLNIWGDKKTMNLPEMLYKNITQSKYFKDLYTMNTYGEVLSEIKLRVNSVLPSSNTGAPSILFSLLLKLFTLKLTRKQLKSMLSLTDAPGVRACAVLYIRFAVEPKEMLEYVDPYLKDQHKIKLTPSESVTFAEFIRGCFTNTRYLQSVLLPRLPSAYEKEFSSKMSHEDKQKDEHSDKKRHERPYDDRHHRHDERDRSSRYSPYSRRRSTSPHTDRYTRSSKSHEHRQSHYRRRSRSPDSYRRDSRSPPRRRSRSRSPPRKKSPSKSPPRSPVHSRFSKPPTNNNQSNSSALSEYEGKVLGNKSTEREVMKLGTKRPF</sequence>
<dbReference type="Proteomes" id="UP001431209">
    <property type="component" value="Unassembled WGS sequence"/>
</dbReference>
<keyword evidence="3 7" id="KW-0507">mRNA processing</keyword>
<evidence type="ECO:0000256" key="8">
    <source>
        <dbReference type="SAM" id="MobiDB-lite"/>
    </source>
</evidence>
<keyword evidence="10" id="KW-1185">Reference proteome</keyword>
<dbReference type="PANTHER" id="PTHR23142">
    <property type="entry name" value="PRE-MRNA-SPLICING FACTOR 38A-RELATED"/>
    <property type="match status" value="1"/>
</dbReference>
<keyword evidence="6 7" id="KW-0539">Nucleus</keyword>
<evidence type="ECO:0000256" key="6">
    <source>
        <dbReference type="ARBA" id="ARBA00023242"/>
    </source>
</evidence>
<accession>A0AAW2Z5V9</accession>
<comment type="function">
    <text evidence="7">Required for pre-mRNA splicing.</text>
</comment>
<proteinExistence type="inferred from homology"/>
<feature type="compositionally biased region" description="Basic and acidic residues" evidence="8">
    <location>
        <begin position="248"/>
        <end position="259"/>
    </location>
</feature>
<evidence type="ECO:0000313" key="9">
    <source>
        <dbReference type="EMBL" id="KAL0484865.1"/>
    </source>
</evidence>
<reference evidence="9 10" key="1">
    <citation type="submission" date="2024-03" db="EMBL/GenBank/DDBJ databases">
        <title>The Acrasis kona genome and developmental transcriptomes reveal deep origins of eukaryotic multicellular pathways.</title>
        <authorList>
            <person name="Sheikh S."/>
            <person name="Fu C.-J."/>
            <person name="Brown M.W."/>
            <person name="Baldauf S.L."/>
        </authorList>
    </citation>
    <scope>NUCLEOTIDE SEQUENCE [LARGE SCALE GENOMIC DNA]</scope>
    <source>
        <strain evidence="9 10">ATCC MYA-3509</strain>
    </source>
</reference>
<dbReference type="GO" id="GO:0005681">
    <property type="term" value="C:spliceosomal complex"/>
    <property type="evidence" value="ECO:0007669"/>
    <property type="project" value="UniProtKB-KW"/>
</dbReference>